<dbReference type="PRINTS" id="PR00111">
    <property type="entry name" value="ABHYDROLASE"/>
</dbReference>
<feature type="domain" description="AB hydrolase-1" evidence="1">
    <location>
        <begin position="35"/>
        <end position="122"/>
    </location>
</feature>
<dbReference type="Proteomes" id="UP000095209">
    <property type="component" value="Unassembled WGS sequence"/>
</dbReference>
<keyword evidence="3" id="KW-1185">Reference proteome</keyword>
<dbReference type="Pfam" id="PF00561">
    <property type="entry name" value="Abhydrolase_1"/>
    <property type="match status" value="1"/>
</dbReference>
<dbReference type="GO" id="GO:0016020">
    <property type="term" value="C:membrane"/>
    <property type="evidence" value="ECO:0007669"/>
    <property type="project" value="TreeGrafter"/>
</dbReference>
<name>A0A1E5LGM9_9BACI</name>
<dbReference type="RefSeq" id="WP_069716702.1">
    <property type="nucleotide sequence ID" value="NZ_MJEH01000014.1"/>
</dbReference>
<reference evidence="2 3" key="1">
    <citation type="submission" date="2016-08" db="EMBL/GenBank/DDBJ databases">
        <title>Genome of Bacillus solimangrovi GH2-4.</title>
        <authorList>
            <person name="Lim S."/>
            <person name="Kim B.-C."/>
        </authorList>
    </citation>
    <scope>NUCLEOTIDE SEQUENCE [LARGE SCALE GENOMIC DNA]</scope>
    <source>
        <strain evidence="2 3">GH2-4</strain>
    </source>
</reference>
<dbReference type="EMBL" id="MJEH01000014">
    <property type="protein sequence ID" value="OEH93237.1"/>
    <property type="molecule type" value="Genomic_DNA"/>
</dbReference>
<dbReference type="InterPro" id="IPR029058">
    <property type="entry name" value="AB_hydrolase_fold"/>
</dbReference>
<dbReference type="InterPro" id="IPR000073">
    <property type="entry name" value="AB_hydrolase_1"/>
</dbReference>
<evidence type="ECO:0000313" key="2">
    <source>
        <dbReference type="EMBL" id="OEH93237.1"/>
    </source>
</evidence>
<organism evidence="2 3">
    <name type="scientific">Bacillus solimangrovi</name>
    <dbReference type="NCBI Taxonomy" id="1305675"/>
    <lineage>
        <taxon>Bacteria</taxon>
        <taxon>Bacillati</taxon>
        <taxon>Bacillota</taxon>
        <taxon>Bacilli</taxon>
        <taxon>Bacillales</taxon>
        <taxon>Bacillaceae</taxon>
        <taxon>Bacillus</taxon>
    </lineage>
</organism>
<dbReference type="Gene3D" id="3.40.50.1820">
    <property type="entry name" value="alpha/beta hydrolase"/>
    <property type="match status" value="1"/>
</dbReference>
<dbReference type="SUPFAM" id="SSF53474">
    <property type="entry name" value="alpha/beta-Hydrolases"/>
    <property type="match status" value="1"/>
</dbReference>
<comment type="caution">
    <text evidence="2">The sequence shown here is derived from an EMBL/GenBank/DDBJ whole genome shotgun (WGS) entry which is preliminary data.</text>
</comment>
<evidence type="ECO:0000313" key="3">
    <source>
        <dbReference type="Proteomes" id="UP000095209"/>
    </source>
</evidence>
<gene>
    <name evidence="2" type="ORF">BFG57_12605</name>
</gene>
<accession>A0A1E5LGM9</accession>
<dbReference type="OrthoDB" id="9805423at2"/>
<dbReference type="InterPro" id="IPR050266">
    <property type="entry name" value="AB_hydrolase_sf"/>
</dbReference>
<evidence type="ECO:0000259" key="1">
    <source>
        <dbReference type="Pfam" id="PF00561"/>
    </source>
</evidence>
<dbReference type="STRING" id="1305675.BFG57_12605"/>
<proteinExistence type="predicted"/>
<dbReference type="PANTHER" id="PTHR43798">
    <property type="entry name" value="MONOACYLGLYCEROL LIPASE"/>
    <property type="match status" value="1"/>
</dbReference>
<sequence length="252" mass="28983">MAIIKGFHVEKYGENGMPIVFIHPPMMGKQVFMYQEELANDYQVIFYDQRGHGQTIHREGEMSIKQMAEDLYKVINGLNLEKVVLCGYSSGGYIAQQFAIMYPTRTRAIILLGGFPQVHTFWLKHEFHAGIILLKWRAQHLLSEILAQGHAITKADRKKLYHYAIKSHIPSVISLYEAGLTYAVPDLTTIDQPMFLIYGAKDEYIHAYIKDYVRIVPETQFFLVGDNFHQLPTKGHLGLNPCLRSILEKLRE</sequence>
<dbReference type="AlphaFoldDB" id="A0A1E5LGM9"/>
<dbReference type="PANTHER" id="PTHR43798:SF33">
    <property type="entry name" value="HYDROLASE, PUTATIVE (AFU_ORTHOLOGUE AFUA_2G14860)-RELATED"/>
    <property type="match status" value="1"/>
</dbReference>
<protein>
    <recommendedName>
        <fullName evidence="1">AB hydrolase-1 domain-containing protein</fullName>
    </recommendedName>
</protein>